<dbReference type="EMBL" id="CP150886">
    <property type="protein sequence ID" value="WZB89204.1"/>
    <property type="molecule type" value="Genomic_DNA"/>
</dbReference>
<name>A0ABZ2UV63_9CYAN</name>
<evidence type="ECO:0000313" key="2">
    <source>
        <dbReference type="Proteomes" id="UP001483337"/>
    </source>
</evidence>
<gene>
    <name evidence="1" type="ORF">WJM97_05860</name>
</gene>
<proteinExistence type="predicted"/>
<dbReference type="RefSeq" id="WP_353932108.1">
    <property type="nucleotide sequence ID" value="NZ_CP150886.1"/>
</dbReference>
<dbReference type="Proteomes" id="UP001483337">
    <property type="component" value="Chromosome"/>
</dbReference>
<evidence type="ECO:0000313" key="1">
    <source>
        <dbReference type="EMBL" id="WZB89204.1"/>
    </source>
</evidence>
<reference evidence="1 2" key="1">
    <citation type="submission" date="2024-04" db="EMBL/GenBank/DDBJ databases">
        <title>Okeanomitos corallinicola gen. &amp; sp. nov. (Nostocales, Cyanobacteria), a new toxic marine heterocyst-forming cyanobacterium from a coral reef.</title>
        <authorList>
            <person name="Li H."/>
            <person name="Li R."/>
            <person name="Kang J."/>
            <person name="Hii K.S."/>
            <person name="Mohamed H.F."/>
            <person name="Xu X."/>
            <person name="Luo Z."/>
        </authorList>
    </citation>
    <scope>NUCLEOTIDE SEQUENCE [LARGE SCALE GENOMIC DNA]</scope>
    <source>
        <strain evidence="1 2">TIOX110</strain>
    </source>
</reference>
<protein>
    <submittedName>
        <fullName evidence="1">Uncharacterized protein</fullName>
    </submittedName>
</protein>
<accession>A0ABZ2UV63</accession>
<keyword evidence="2" id="KW-1185">Reference proteome</keyword>
<organism evidence="1 2">
    <name type="scientific">Okeanomitos corallinicola TIOX110</name>
    <dbReference type="NCBI Taxonomy" id="3133117"/>
    <lineage>
        <taxon>Bacteria</taxon>
        <taxon>Bacillati</taxon>
        <taxon>Cyanobacteriota</taxon>
        <taxon>Cyanophyceae</taxon>
        <taxon>Nostocales</taxon>
        <taxon>Aphanizomenonaceae</taxon>
        <taxon>Okeanomitos</taxon>
    </lineage>
</organism>
<sequence length="174" mass="18523">MIKSQKQRISGFIAAPTIAIAGLLTNILPSQAVIDSYRNDYRTCAAQLLKSGVTAEAASKACATALRPRELSSCVAKITKNTEINSTEALVSCRQGRRPEDLATCVVGISKSTQQAINQATLTYCGRSLLPVTFAECVVGLRKEIDLDPMQSLNICIDANDRSISIGSGSLTSK</sequence>